<protein>
    <submittedName>
        <fullName evidence="1">Forkhead-associated protein</fullName>
    </submittedName>
</protein>
<name>A0A5P9NYD1_STROV</name>
<organism evidence="1">
    <name type="scientific">Streptomyces olivaceus</name>
    <dbReference type="NCBI Taxonomy" id="47716"/>
    <lineage>
        <taxon>Bacteria</taxon>
        <taxon>Bacillati</taxon>
        <taxon>Actinomycetota</taxon>
        <taxon>Actinomycetes</taxon>
        <taxon>Kitasatosporales</taxon>
        <taxon>Streptomycetaceae</taxon>
        <taxon>Streptomyces</taxon>
    </lineage>
</organism>
<accession>A0A5P9NYD1</accession>
<dbReference type="EMBL" id="MN396889">
    <property type="protein sequence ID" value="QFU80912.1"/>
    <property type="molecule type" value="Genomic_DNA"/>
</dbReference>
<reference evidence="1" key="1">
    <citation type="journal article" date="2019" name="Mar. Drugs">
        <title>Genome Sequencing of Streptomyces olivaceus SCSIO T05 and Activated Production of Lobophorin CR4 via Metabolic Engineering and Genome Mining.</title>
        <authorList>
            <person name="Zhang C."/>
            <person name="Ding W."/>
            <person name="Qin X."/>
            <person name="Ju J."/>
        </authorList>
    </citation>
    <scope>NUCLEOTIDE SEQUENCE</scope>
    <source>
        <strain evidence="1">SCSIO T05</strain>
    </source>
</reference>
<proteinExistence type="predicted"/>
<evidence type="ECO:0000313" key="1">
    <source>
        <dbReference type="EMBL" id="QFU80912.1"/>
    </source>
</evidence>
<sequence length="211" mass="22057">MIVREGVQGALPGAKAQAMPFGIRRPEGRPVAVSVSGRSLRHRFGYPEQVEARAPLLGPRRGPWPESALAAASPQPRDSPTALVRITTWPWNREFPRGYVVIPDCASQARPNNGGFWILTGEAEVRIKRAALGGIAKRVHPVSPTSGRVAVALAVPASNAAQVGAHSATELSLVGDAGRTAVAVRHLGRATSTLAVPAGSHGIALTLEATD</sequence>
<dbReference type="AlphaFoldDB" id="A0A5P9NYD1"/>